<keyword evidence="3" id="KW-1185">Reference proteome</keyword>
<proteinExistence type="predicted"/>
<sequence>GFQAVRSQVQDALVLSQVFQKRSYNQGGLTREFEEGNLVMLDPHSLSLLKKVQGQGRKLLMKYDGPFEIIQKVSTVAYRL</sequence>
<dbReference type="EMBL" id="KN837195">
    <property type="protein sequence ID" value="KIJ34789.1"/>
    <property type="molecule type" value="Genomic_DNA"/>
</dbReference>
<dbReference type="InterPro" id="IPR056924">
    <property type="entry name" value="SH3_Tf2-1"/>
</dbReference>
<feature type="non-terminal residue" evidence="2">
    <location>
        <position position="1"/>
    </location>
</feature>
<evidence type="ECO:0000259" key="1">
    <source>
        <dbReference type="Pfam" id="PF24626"/>
    </source>
</evidence>
<reference evidence="2 3" key="1">
    <citation type="submission" date="2014-06" db="EMBL/GenBank/DDBJ databases">
        <title>Evolutionary Origins and Diversification of the Mycorrhizal Mutualists.</title>
        <authorList>
            <consortium name="DOE Joint Genome Institute"/>
            <consortium name="Mycorrhizal Genomics Consortium"/>
            <person name="Kohler A."/>
            <person name="Kuo A."/>
            <person name="Nagy L.G."/>
            <person name="Floudas D."/>
            <person name="Copeland A."/>
            <person name="Barry K.W."/>
            <person name="Cichocki N."/>
            <person name="Veneault-Fourrey C."/>
            <person name="LaButti K."/>
            <person name="Lindquist E.A."/>
            <person name="Lipzen A."/>
            <person name="Lundell T."/>
            <person name="Morin E."/>
            <person name="Murat C."/>
            <person name="Riley R."/>
            <person name="Ohm R."/>
            <person name="Sun H."/>
            <person name="Tunlid A."/>
            <person name="Henrissat B."/>
            <person name="Grigoriev I.V."/>
            <person name="Hibbett D.S."/>
            <person name="Martin F."/>
        </authorList>
    </citation>
    <scope>NUCLEOTIDE SEQUENCE [LARGE SCALE GENOMIC DNA]</scope>
    <source>
        <strain evidence="2 3">SS14</strain>
    </source>
</reference>
<dbReference type="HOGENOM" id="CLU_179724_0_0_1"/>
<evidence type="ECO:0000313" key="2">
    <source>
        <dbReference type="EMBL" id="KIJ34789.1"/>
    </source>
</evidence>
<evidence type="ECO:0000313" key="3">
    <source>
        <dbReference type="Proteomes" id="UP000054279"/>
    </source>
</evidence>
<gene>
    <name evidence="2" type="ORF">M422DRAFT_181591</name>
</gene>
<dbReference type="AlphaFoldDB" id="A0A0C9UIT3"/>
<feature type="domain" description="Tf2-1-like SH3-like" evidence="1">
    <location>
        <begin position="36"/>
        <end position="80"/>
    </location>
</feature>
<protein>
    <recommendedName>
        <fullName evidence="1">Tf2-1-like SH3-like domain-containing protein</fullName>
    </recommendedName>
</protein>
<dbReference type="Proteomes" id="UP000054279">
    <property type="component" value="Unassembled WGS sequence"/>
</dbReference>
<dbReference type="Pfam" id="PF24626">
    <property type="entry name" value="SH3_Tf2-1"/>
    <property type="match status" value="1"/>
</dbReference>
<dbReference type="OrthoDB" id="3233705at2759"/>
<name>A0A0C9UIT3_SPHS4</name>
<accession>A0A0C9UIT3</accession>
<organism evidence="2 3">
    <name type="scientific">Sphaerobolus stellatus (strain SS14)</name>
    <dbReference type="NCBI Taxonomy" id="990650"/>
    <lineage>
        <taxon>Eukaryota</taxon>
        <taxon>Fungi</taxon>
        <taxon>Dikarya</taxon>
        <taxon>Basidiomycota</taxon>
        <taxon>Agaricomycotina</taxon>
        <taxon>Agaricomycetes</taxon>
        <taxon>Phallomycetidae</taxon>
        <taxon>Geastrales</taxon>
        <taxon>Sphaerobolaceae</taxon>
        <taxon>Sphaerobolus</taxon>
    </lineage>
</organism>